<name>A0ABS0LPK9_9LACT</name>
<keyword evidence="2" id="KW-1133">Transmembrane helix</keyword>
<keyword evidence="2" id="KW-0472">Membrane</keyword>
<dbReference type="Proteomes" id="UP000721415">
    <property type="component" value="Unassembled WGS sequence"/>
</dbReference>
<comment type="caution">
    <text evidence="3">The sequence shown here is derived from an EMBL/GenBank/DDBJ whole genome shotgun (WGS) entry which is preliminary data.</text>
</comment>
<accession>A0ABS0LPK9</accession>
<evidence type="ECO:0000256" key="1">
    <source>
        <dbReference type="SAM" id="MobiDB-lite"/>
    </source>
</evidence>
<protein>
    <submittedName>
        <fullName evidence="3">Uncharacterized protein</fullName>
    </submittedName>
</protein>
<feature type="compositionally biased region" description="Basic and acidic residues" evidence="1">
    <location>
        <begin position="116"/>
        <end position="131"/>
    </location>
</feature>
<gene>
    <name evidence="3" type="ORF">HZY91_00860</name>
</gene>
<dbReference type="RefSeq" id="WP_197113693.1">
    <property type="nucleotide sequence ID" value="NZ_JACBXQ010000001.1"/>
</dbReference>
<feature type="region of interest" description="Disordered" evidence="1">
    <location>
        <begin position="106"/>
        <end position="142"/>
    </location>
</feature>
<dbReference type="EMBL" id="JACBXQ010000001">
    <property type="protein sequence ID" value="MBG9985440.1"/>
    <property type="molecule type" value="Genomic_DNA"/>
</dbReference>
<evidence type="ECO:0000256" key="2">
    <source>
        <dbReference type="SAM" id="Phobius"/>
    </source>
</evidence>
<reference evidence="3 4" key="1">
    <citation type="submission" date="2020-07" db="EMBL/GenBank/DDBJ databases">
        <title>Facklamia lactis sp. nov., isolated from raw milk.</title>
        <authorList>
            <person name="Doll E.V."/>
            <person name="Huptas C."/>
            <person name="Staib L."/>
            <person name="Wenning M."/>
            <person name="Scherer S."/>
        </authorList>
    </citation>
    <scope>NUCLEOTIDE SEQUENCE [LARGE SCALE GENOMIC DNA]</scope>
    <source>
        <strain evidence="3 4">DSM 111018</strain>
    </source>
</reference>
<evidence type="ECO:0000313" key="4">
    <source>
        <dbReference type="Proteomes" id="UP000721415"/>
    </source>
</evidence>
<feature type="compositionally biased region" description="Acidic residues" evidence="1">
    <location>
        <begin position="132"/>
        <end position="142"/>
    </location>
</feature>
<keyword evidence="4" id="KW-1185">Reference proteome</keyword>
<organism evidence="3 4">
    <name type="scientific">Facklamia lactis</name>
    <dbReference type="NCBI Taxonomy" id="2749967"/>
    <lineage>
        <taxon>Bacteria</taxon>
        <taxon>Bacillati</taxon>
        <taxon>Bacillota</taxon>
        <taxon>Bacilli</taxon>
        <taxon>Lactobacillales</taxon>
        <taxon>Aerococcaceae</taxon>
        <taxon>Facklamia</taxon>
    </lineage>
</organism>
<proteinExistence type="predicted"/>
<keyword evidence="2" id="KW-0812">Transmembrane</keyword>
<evidence type="ECO:0000313" key="3">
    <source>
        <dbReference type="EMBL" id="MBG9985440.1"/>
    </source>
</evidence>
<feature type="transmembrane region" description="Helical" evidence="2">
    <location>
        <begin position="6"/>
        <end position="23"/>
    </location>
</feature>
<sequence>MDTTTILIILAIIAILAIILFTSRSKNKDTNITPHVTDEHYEDGLGVRHVNASTASSTNALNQEESDEVQIMNEGQAAQKVQHNEDHQADLSREDVKFTTFDHHKETDEEDIFEQNNKDNLNDHSDVREVETDSETIQEDDLDDHSSVKIVEAENETDPTMNMEEQTFNSTSPVQNQDLQTVTYEDLINSPNGMAGSQVTLTGQLASFFTEDLGVEGATALGSLNADENDRTKLVALKFINHDHFNLQSGDQVKLTGKMDGLKVSNKNVVPALTVEQVEKI</sequence>